<sequence length="228" mass="23658">MLGLTLLLTTAATALDQLCLSRMQRDLGVLTPEYLDPSLCLTLEGAACDGEAASRQTLAQVVRQFQAAGPVAATQAILDQDMQGRRQTALLALAGAGPWTSTARLPGGGEIHRRSGAGGHVYLLASQPGAPARHAPHAMRTFNEQLWCLPAGHPAADGRTWPAEAPLLTSDNAPDSLSLTAAMLDLLGQLRDAGADALALQVAQLGHATPLPDAPAQQSRTDQTPVAA</sequence>
<evidence type="ECO:0000313" key="2">
    <source>
        <dbReference type="Proteomes" id="UP000626026"/>
    </source>
</evidence>
<gene>
    <name evidence="1" type="ORF">IBL26_12955</name>
</gene>
<dbReference type="RefSeq" id="WP_187784912.1">
    <property type="nucleotide sequence ID" value="NZ_JACTVA010000021.1"/>
</dbReference>
<comment type="caution">
    <text evidence="1">The sequence shown here is derived from an EMBL/GenBank/DDBJ whole genome shotgun (WGS) entry which is preliminary data.</text>
</comment>
<proteinExistence type="predicted"/>
<dbReference type="EMBL" id="JACTVA010000021">
    <property type="protein sequence ID" value="MBC9207747.1"/>
    <property type="molecule type" value="Genomic_DNA"/>
</dbReference>
<keyword evidence="2" id="KW-1185">Reference proteome</keyword>
<accession>A0ABR7RNS4</accession>
<protein>
    <submittedName>
        <fullName evidence="1">Uncharacterized protein</fullName>
    </submittedName>
</protein>
<reference evidence="1 2" key="1">
    <citation type="journal article" date="2013" name="Int. J. Syst. Evol. Microbiol.">
        <title>Roseomonas aerophila sp. nov., isolated from air.</title>
        <authorList>
            <person name="Kim S.J."/>
            <person name="Weon H.Y."/>
            <person name="Ahn J.H."/>
            <person name="Hong S.B."/>
            <person name="Seok S.J."/>
            <person name="Whang K.S."/>
            <person name="Kwon S.W."/>
        </authorList>
    </citation>
    <scope>NUCLEOTIDE SEQUENCE [LARGE SCALE GENOMIC DNA]</scope>
    <source>
        <strain evidence="1 2">NBRC 108923</strain>
    </source>
</reference>
<evidence type="ECO:0000313" key="1">
    <source>
        <dbReference type="EMBL" id="MBC9207747.1"/>
    </source>
</evidence>
<dbReference type="Proteomes" id="UP000626026">
    <property type="component" value="Unassembled WGS sequence"/>
</dbReference>
<name>A0ABR7RNS4_9PROT</name>
<organism evidence="1 2">
    <name type="scientific">Teichococcus aerophilus</name>
    <dbReference type="NCBI Taxonomy" id="1224513"/>
    <lineage>
        <taxon>Bacteria</taxon>
        <taxon>Pseudomonadati</taxon>
        <taxon>Pseudomonadota</taxon>
        <taxon>Alphaproteobacteria</taxon>
        <taxon>Acetobacterales</taxon>
        <taxon>Roseomonadaceae</taxon>
        <taxon>Roseomonas</taxon>
    </lineage>
</organism>